<reference evidence="2" key="1">
    <citation type="submission" date="2016-01" db="EMBL/GenBank/DDBJ databases">
        <title>Reference transcriptome for the parasite Schistocephalus solidus: insights into the molecular evolution of parasitism.</title>
        <authorList>
            <person name="Hebert F.O."/>
            <person name="Grambauer S."/>
            <person name="Barber I."/>
            <person name="Landry C.R."/>
            <person name="Aubin-Horth N."/>
        </authorList>
    </citation>
    <scope>NUCLEOTIDE SEQUENCE</scope>
</reference>
<protein>
    <recommendedName>
        <fullName evidence="1">LysM domain-containing protein</fullName>
    </recommendedName>
</protein>
<feature type="domain" description="LysM" evidence="1">
    <location>
        <begin position="70"/>
        <end position="113"/>
    </location>
</feature>
<gene>
    <name evidence="2" type="ORF">TR148913</name>
</gene>
<dbReference type="InterPro" id="IPR018392">
    <property type="entry name" value="LysM"/>
</dbReference>
<organism evidence="2">
    <name type="scientific">Schistocephalus solidus</name>
    <name type="common">Tapeworm</name>
    <dbReference type="NCBI Taxonomy" id="70667"/>
    <lineage>
        <taxon>Eukaryota</taxon>
        <taxon>Metazoa</taxon>
        <taxon>Spiralia</taxon>
        <taxon>Lophotrochozoa</taxon>
        <taxon>Platyhelminthes</taxon>
        <taxon>Cestoda</taxon>
        <taxon>Eucestoda</taxon>
        <taxon>Diphyllobothriidea</taxon>
        <taxon>Diphyllobothriidae</taxon>
        <taxon>Schistocephalus</taxon>
    </lineage>
</organism>
<dbReference type="PROSITE" id="PS51782">
    <property type="entry name" value="LYSM"/>
    <property type="match status" value="1"/>
</dbReference>
<dbReference type="InterPro" id="IPR036779">
    <property type="entry name" value="LysM_dom_sf"/>
</dbReference>
<dbReference type="AlphaFoldDB" id="A0A0X3PQE8"/>
<dbReference type="Gene3D" id="3.10.350.10">
    <property type="entry name" value="LysM domain"/>
    <property type="match status" value="1"/>
</dbReference>
<dbReference type="PANTHER" id="PTHR20932">
    <property type="entry name" value="LYSM AND PUTATIVE PEPTIDOGLYCAN-BINDING DOMAIN-CONTAINING PROTEIN"/>
    <property type="match status" value="1"/>
</dbReference>
<evidence type="ECO:0000259" key="1">
    <source>
        <dbReference type="PROSITE" id="PS51782"/>
    </source>
</evidence>
<dbReference type="Pfam" id="PF01476">
    <property type="entry name" value="LysM"/>
    <property type="match status" value="1"/>
</dbReference>
<dbReference type="InterPro" id="IPR045030">
    <property type="entry name" value="LYSM1-4"/>
</dbReference>
<accession>A0A0X3PQE8</accession>
<dbReference type="SMART" id="SM00257">
    <property type="entry name" value="LysM"/>
    <property type="match status" value="1"/>
</dbReference>
<dbReference type="EMBL" id="GEEE01009815">
    <property type="protein sequence ID" value="JAP53410.1"/>
    <property type="molecule type" value="Transcribed_RNA"/>
</dbReference>
<dbReference type="EMBL" id="GEEE01020553">
    <property type="protein sequence ID" value="JAP42672.1"/>
    <property type="molecule type" value="Transcribed_RNA"/>
</dbReference>
<dbReference type="PANTHER" id="PTHR20932:SF8">
    <property type="entry name" value="LD22649P"/>
    <property type="match status" value="1"/>
</dbReference>
<name>A0A0X3PQE8_SCHSO</name>
<proteinExistence type="predicted"/>
<evidence type="ECO:0000313" key="2">
    <source>
        <dbReference type="EMBL" id="JAP53410.1"/>
    </source>
</evidence>
<sequence>MLAQKPLTWAVFHSPRLSRLSRTVTAATAAMAEDACILRETRPKYYGTLRGASSTLSSSAMVTPVAQKCIRYTVQPGDTLSSIAVRHDVSVSLLKRVNRMWSNDVLVTDTLLIPIPPSSSEPLSTSTSSSSALSVNTAAVATASGLPSDASRTGSSRQVNYLGGSCSQIDPLQQQAVNSAMRPAQMSIEELMHPRVATIVSRPSDSSLHSNPLLSEVYTPENSKFALPDEIFRL</sequence>
<dbReference type="CDD" id="cd00118">
    <property type="entry name" value="LysM"/>
    <property type="match status" value="1"/>
</dbReference>
<dbReference type="SUPFAM" id="SSF54106">
    <property type="entry name" value="LysM domain"/>
    <property type="match status" value="1"/>
</dbReference>